<keyword evidence="8" id="KW-0215">Deoxyribonucleotide synthesis</keyword>
<dbReference type="NCBIfam" id="TIGR02504">
    <property type="entry name" value="NrdJ_Z"/>
    <property type="match status" value="1"/>
</dbReference>
<dbReference type="InterPro" id="IPR000788">
    <property type="entry name" value="RNR_lg_C"/>
</dbReference>
<dbReference type="Pfam" id="PF03477">
    <property type="entry name" value="ATP-cone"/>
    <property type="match status" value="1"/>
</dbReference>
<evidence type="ECO:0000256" key="4">
    <source>
        <dbReference type="ARBA" id="ARBA00022628"/>
    </source>
</evidence>
<dbReference type="AlphaFoldDB" id="A0A2J6NBC8"/>
<proteinExistence type="inferred from homology"/>
<evidence type="ECO:0000313" key="16">
    <source>
        <dbReference type="EMBL" id="PMB75463.1"/>
    </source>
</evidence>
<dbReference type="InterPro" id="IPR013346">
    <property type="entry name" value="NrdE_NrdA_C"/>
</dbReference>
<evidence type="ECO:0000256" key="2">
    <source>
        <dbReference type="ARBA" id="ARBA00007405"/>
    </source>
</evidence>
<evidence type="ECO:0000256" key="7">
    <source>
        <dbReference type="ARBA" id="ARBA00023002"/>
    </source>
</evidence>
<keyword evidence="3" id="KW-0021">Allosteric enzyme</keyword>
<accession>A0A2J6NBC8</accession>
<evidence type="ECO:0000256" key="12">
    <source>
        <dbReference type="PROSITE-ProRule" id="PRU00492"/>
    </source>
</evidence>
<dbReference type="Gene3D" id="3.20.70.20">
    <property type="match status" value="1"/>
</dbReference>
<dbReference type="InterPro" id="IPR050862">
    <property type="entry name" value="RdRp_reductase_class-2"/>
</dbReference>
<sequence length="853" mass="96923">MIEFSIIDPEIVNSIVVKKRNGSIEQFNLEKLMQSVKKAANGFNEIDEEQIKEVVESVIKDLTLKGKEVPSSVISDLVEKHFVSRILISPIWEEVAKRYVLARIYNHVFGKGKWNDFDPVDSSFTFNALKVLEARYLLKNTESLRFTETPSMMFKRVARHLASVEGRYNNNTEVYEREFYKIMSELKFIPNSPTLMNAGTRNGVLSACYVIPVRDSLTTRNNDGIMDAVRAQALIQQQGGGTGFDFSELRPEGDIVGSTQGVASGPLSFMRLFDVTTEVIKQGGKRRGANMGVLHVWHPDIKRFIKAKTGELKDVFLQNFNISVGVYDSFMRAVENDGIFPLINPRKTWLKNTLDIDSKFYAVNLMRYSIEEEWVQEELIKELEKNDWSIPLHESKIITWEEALAIAENEKAIVSYVKARDLFKEMTDSAWEGGDPGVLFIDTINRKHPTWYLGKINATNPCGEEPLLEWENCNLGSINLTKYLVEENGKYKINWVALGNDVKIAIRFLDNVIDANRHPLSQITKANLKTRKIGLGVMGWAHLLAMMKIPYDSIEAIVLAYKLSEWIAYNAYLESIELAKEKGPFPEFKPDLYRPIWRDARKIEDLLSIANIEHGNIESIIKAFDTPEIDWNKLEEEYRKYGLRNATVTSIAPTGTISIIGGTSSSIEPLFALAFMRIVSVGTFIEIDKVFLKELEKLGLDTPNLISKIAETGSIQGMDEISEELKRVFKTAHDIDPIWHMLQQASWQVWVDAGTSKTINLRRDEPPETVYNIYLLAWKLGIKGITVYRDKSKSIQVLEKGIKKENKTVDNHVKEAVGELHETRKSVKKIRIGKKEIVAAEEDYAGGCPTCET</sequence>
<organism evidence="16 17">
    <name type="scientific">Fervidicoccus fontis</name>
    <dbReference type="NCBI Taxonomy" id="683846"/>
    <lineage>
        <taxon>Archaea</taxon>
        <taxon>Thermoproteota</taxon>
        <taxon>Thermoprotei</taxon>
        <taxon>Fervidicoccales</taxon>
        <taxon>Fervidicoccaceae</taxon>
        <taxon>Fervidicoccus</taxon>
    </lineage>
</organism>
<feature type="domain" description="ATP-cone" evidence="14">
    <location>
        <begin position="15"/>
        <end position="110"/>
    </location>
</feature>
<dbReference type="NCBIfam" id="TIGR02506">
    <property type="entry name" value="NrdE_NrdA"/>
    <property type="match status" value="1"/>
</dbReference>
<comment type="function">
    <text evidence="13">Catalyzes the reduction of ribonucleotides to deoxyribonucleotides. May function to provide a pool of deoxyribonucleotide precursors for DNA repair during oxygen limitation and/or for immediate growth after restoration of oxygen.</text>
</comment>
<keyword evidence="7 13" id="KW-0560">Oxidoreductase</keyword>
<dbReference type="RefSeq" id="WP_272985060.1">
    <property type="nucleotide sequence ID" value="NZ_DSFH01000028.1"/>
</dbReference>
<dbReference type="Pfam" id="PF00317">
    <property type="entry name" value="Ribonuc_red_lgN"/>
    <property type="match status" value="1"/>
</dbReference>
<evidence type="ECO:0000256" key="10">
    <source>
        <dbReference type="ARBA" id="ARBA00023285"/>
    </source>
</evidence>
<dbReference type="Proteomes" id="UP000237153">
    <property type="component" value="Unassembled WGS sequence"/>
</dbReference>
<keyword evidence="5 12" id="KW-0547">Nucleotide-binding</keyword>
<keyword evidence="9" id="KW-1015">Disulfide bond</keyword>
<dbReference type="CDD" id="cd02888">
    <property type="entry name" value="RNR_II_dimer"/>
    <property type="match status" value="1"/>
</dbReference>
<evidence type="ECO:0000256" key="5">
    <source>
        <dbReference type="ARBA" id="ARBA00022741"/>
    </source>
</evidence>
<dbReference type="SUPFAM" id="SSF48168">
    <property type="entry name" value="R1 subunit of ribonucleotide reductase, N-terminal domain"/>
    <property type="match status" value="1"/>
</dbReference>
<dbReference type="PANTHER" id="PTHR43371">
    <property type="entry name" value="VITAMIN B12-DEPENDENT RIBONUCLEOTIDE REDUCTASE"/>
    <property type="match status" value="1"/>
</dbReference>
<reference evidence="15" key="2">
    <citation type="journal article" date="2020" name="mSystems">
        <title>Genome- and Community-Level Interaction Insights into Carbon Utilization and Element Cycling Functions of Hydrothermarchaeota in Hydrothermal Sediment.</title>
        <authorList>
            <person name="Zhou Z."/>
            <person name="Liu Y."/>
            <person name="Xu W."/>
            <person name="Pan J."/>
            <person name="Luo Z.H."/>
            <person name="Li M."/>
        </authorList>
    </citation>
    <scope>NUCLEOTIDE SEQUENCE [LARGE SCALE GENOMIC DNA]</scope>
    <source>
        <strain evidence="15">SpSt-1261</strain>
    </source>
</reference>
<comment type="similarity">
    <text evidence="2 13">Belongs to the ribonucleoside diphosphate reductase class-2 family.</text>
</comment>
<evidence type="ECO:0000313" key="15">
    <source>
        <dbReference type="EMBL" id="HEW63764.1"/>
    </source>
</evidence>
<comment type="cofactor">
    <cofactor evidence="1 13">
        <name>adenosylcob(III)alamin</name>
        <dbReference type="ChEBI" id="CHEBI:18408"/>
    </cofactor>
</comment>
<dbReference type="SUPFAM" id="SSF51998">
    <property type="entry name" value="PFL-like glycyl radical enzymes"/>
    <property type="match status" value="1"/>
</dbReference>
<evidence type="ECO:0000256" key="8">
    <source>
        <dbReference type="ARBA" id="ARBA00023116"/>
    </source>
</evidence>
<dbReference type="InterPro" id="IPR005144">
    <property type="entry name" value="ATP-cone_dom"/>
</dbReference>
<reference evidence="16 17" key="1">
    <citation type="submission" date="2018-01" db="EMBL/GenBank/DDBJ databases">
        <title>Metagenomic assembled genomes from two thermal pools in the Uzon Caldera, Kamchatka, Russia.</title>
        <authorList>
            <person name="Wilkins L."/>
            <person name="Ettinger C."/>
        </authorList>
    </citation>
    <scope>NUCLEOTIDE SEQUENCE [LARGE SCALE GENOMIC DNA]</scope>
    <source>
        <strain evidence="16">ZAV-06</strain>
    </source>
</reference>
<comment type="caution">
    <text evidence="16">The sequence shown here is derived from an EMBL/GenBank/DDBJ whole genome shotgun (WGS) entry which is preliminary data.</text>
</comment>
<comment type="catalytic activity">
    <reaction evidence="11 13">
        <text>a 2'-deoxyribonucleoside 5'-diphosphate + [thioredoxin]-disulfide + H2O = a ribonucleoside 5'-diphosphate + [thioredoxin]-dithiol</text>
        <dbReference type="Rhea" id="RHEA:23252"/>
        <dbReference type="Rhea" id="RHEA-COMP:10698"/>
        <dbReference type="Rhea" id="RHEA-COMP:10700"/>
        <dbReference type="ChEBI" id="CHEBI:15377"/>
        <dbReference type="ChEBI" id="CHEBI:29950"/>
        <dbReference type="ChEBI" id="CHEBI:50058"/>
        <dbReference type="ChEBI" id="CHEBI:57930"/>
        <dbReference type="ChEBI" id="CHEBI:73316"/>
        <dbReference type="EC" id="1.17.4.1"/>
    </reaction>
</comment>
<dbReference type="EMBL" id="PNIM01000014">
    <property type="protein sequence ID" value="PMB75463.1"/>
    <property type="molecule type" value="Genomic_DNA"/>
</dbReference>
<evidence type="ECO:0000256" key="13">
    <source>
        <dbReference type="RuleBase" id="RU364064"/>
    </source>
</evidence>
<keyword evidence="6 12" id="KW-0067">ATP-binding</keyword>
<dbReference type="GO" id="GO:0031419">
    <property type="term" value="F:cobalamin binding"/>
    <property type="evidence" value="ECO:0007669"/>
    <property type="project" value="UniProtKB-KW"/>
</dbReference>
<protein>
    <recommendedName>
        <fullName evidence="13">Vitamin B12-dependent ribonucleotide reductase</fullName>
        <ecNumber evidence="13">1.17.4.1</ecNumber>
    </recommendedName>
</protein>
<dbReference type="UniPathway" id="UPA00326"/>
<name>A0A2J6NBC8_9CREN</name>
<evidence type="ECO:0000256" key="6">
    <source>
        <dbReference type="ARBA" id="ARBA00022840"/>
    </source>
</evidence>
<dbReference type="PANTHER" id="PTHR43371:SF1">
    <property type="entry name" value="RIBONUCLEOSIDE-DIPHOSPHATE REDUCTASE"/>
    <property type="match status" value="1"/>
</dbReference>
<dbReference type="PRINTS" id="PR01183">
    <property type="entry name" value="RIBORDTASEM1"/>
</dbReference>
<gene>
    <name evidence="16" type="ORF">C0188_03020</name>
    <name evidence="15" type="ORF">ENO39_01715</name>
</gene>
<dbReference type="GO" id="GO:0071897">
    <property type="term" value="P:DNA biosynthetic process"/>
    <property type="evidence" value="ECO:0007669"/>
    <property type="project" value="UniProtKB-KW"/>
</dbReference>
<keyword evidence="4 13" id="KW-0846">Cobalamin</keyword>
<keyword evidence="10 13" id="KW-0170">Cobalt</keyword>
<keyword evidence="13" id="KW-0237">DNA synthesis</keyword>
<evidence type="ECO:0000256" key="9">
    <source>
        <dbReference type="ARBA" id="ARBA00023157"/>
    </source>
</evidence>
<dbReference type="PROSITE" id="PS51161">
    <property type="entry name" value="ATP_CONE"/>
    <property type="match status" value="1"/>
</dbReference>
<dbReference type="GO" id="GO:0009263">
    <property type="term" value="P:deoxyribonucleotide biosynthetic process"/>
    <property type="evidence" value="ECO:0007669"/>
    <property type="project" value="UniProtKB-KW"/>
</dbReference>
<evidence type="ECO:0000313" key="17">
    <source>
        <dbReference type="Proteomes" id="UP000237153"/>
    </source>
</evidence>
<dbReference type="PROSITE" id="PS00089">
    <property type="entry name" value="RIBORED_LARGE"/>
    <property type="match status" value="1"/>
</dbReference>
<dbReference type="EMBL" id="DSFH01000028">
    <property type="protein sequence ID" value="HEW63764.1"/>
    <property type="molecule type" value="Genomic_DNA"/>
</dbReference>
<evidence type="ECO:0000259" key="14">
    <source>
        <dbReference type="PROSITE" id="PS51161"/>
    </source>
</evidence>
<evidence type="ECO:0000256" key="1">
    <source>
        <dbReference type="ARBA" id="ARBA00001922"/>
    </source>
</evidence>
<dbReference type="EC" id="1.17.4.1" evidence="13"/>
<evidence type="ECO:0000256" key="11">
    <source>
        <dbReference type="ARBA" id="ARBA00047754"/>
    </source>
</evidence>
<dbReference type="GO" id="GO:0005524">
    <property type="term" value="F:ATP binding"/>
    <property type="evidence" value="ECO:0007669"/>
    <property type="project" value="UniProtKB-UniRule"/>
</dbReference>
<dbReference type="InterPro" id="IPR013344">
    <property type="entry name" value="RNR_NrdJ/NrdZ"/>
</dbReference>
<dbReference type="GO" id="GO:0004748">
    <property type="term" value="F:ribonucleoside-diphosphate reductase activity, thioredoxin disulfide as acceptor"/>
    <property type="evidence" value="ECO:0007669"/>
    <property type="project" value="UniProtKB-EC"/>
</dbReference>
<dbReference type="InterPro" id="IPR013509">
    <property type="entry name" value="RNR_lsu_N"/>
</dbReference>
<dbReference type="InterPro" id="IPR008926">
    <property type="entry name" value="RNR_R1-su_N"/>
</dbReference>
<dbReference type="Pfam" id="PF02867">
    <property type="entry name" value="Ribonuc_red_lgC"/>
    <property type="match status" value="1"/>
</dbReference>
<evidence type="ECO:0000256" key="3">
    <source>
        <dbReference type="ARBA" id="ARBA00022533"/>
    </source>
</evidence>
<dbReference type="Proteomes" id="UP000886076">
    <property type="component" value="Unassembled WGS sequence"/>
</dbReference>